<evidence type="ECO:0000313" key="4">
    <source>
        <dbReference type="Proteomes" id="UP001061361"/>
    </source>
</evidence>
<dbReference type="RefSeq" id="WP_264983729.1">
    <property type="nucleotide sequence ID" value="NZ_AP026708.1"/>
</dbReference>
<name>A0ABN6RVT5_9BACT</name>
<evidence type="ECO:0000313" key="3">
    <source>
        <dbReference type="EMBL" id="BDQ33667.1"/>
    </source>
</evidence>
<sequence>MRHFNTIVLAVLTVFFLTIPTASAQNKFKNEDTAKNRQDNTFGTGYREEGTDISVGKDERGSSVIRSTATPKKEVDWYDKIDIEVEPQVNWPTDSTTTSTTTQETVDPAGDTTTPTTTTETKTETP</sequence>
<evidence type="ECO:0000256" key="1">
    <source>
        <dbReference type="SAM" id="MobiDB-lite"/>
    </source>
</evidence>
<accession>A0ABN6RVT5</accession>
<feature type="chain" id="PRO_5047357228" evidence="2">
    <location>
        <begin position="25"/>
        <end position="126"/>
    </location>
</feature>
<protein>
    <submittedName>
        <fullName evidence="3">Uncharacterized protein</fullName>
    </submittedName>
</protein>
<gene>
    <name evidence="3" type="ORF">JCM14722_12090</name>
</gene>
<evidence type="ECO:0000256" key="2">
    <source>
        <dbReference type="SAM" id="SignalP"/>
    </source>
</evidence>
<dbReference type="EMBL" id="AP026708">
    <property type="protein sequence ID" value="BDQ33667.1"/>
    <property type="molecule type" value="Genomic_DNA"/>
</dbReference>
<keyword evidence="4" id="KW-1185">Reference proteome</keyword>
<feature type="compositionally biased region" description="Low complexity" evidence="1">
    <location>
        <begin position="93"/>
        <end position="102"/>
    </location>
</feature>
<feature type="signal peptide" evidence="2">
    <location>
        <begin position="1"/>
        <end position="24"/>
    </location>
</feature>
<feature type="region of interest" description="Disordered" evidence="1">
    <location>
        <begin position="88"/>
        <end position="126"/>
    </location>
</feature>
<reference evidence="3" key="1">
    <citation type="submission" date="2022-08" db="EMBL/GenBank/DDBJ databases">
        <title>Genome Sequence of the sulphate-reducing bacterium, Pseudodesulfovibrio portus JCM14722.</title>
        <authorList>
            <person name="Kondo R."/>
            <person name="Kataoka T."/>
        </authorList>
    </citation>
    <scope>NUCLEOTIDE SEQUENCE</scope>
    <source>
        <strain evidence="3">JCM 14722</strain>
    </source>
</reference>
<feature type="compositionally biased region" description="Basic and acidic residues" evidence="1">
    <location>
        <begin position="46"/>
        <end position="61"/>
    </location>
</feature>
<feature type="region of interest" description="Disordered" evidence="1">
    <location>
        <begin position="30"/>
        <end position="63"/>
    </location>
</feature>
<dbReference type="Proteomes" id="UP001061361">
    <property type="component" value="Chromosome"/>
</dbReference>
<proteinExistence type="predicted"/>
<organism evidence="3 4">
    <name type="scientific">Pseudodesulfovibrio portus</name>
    <dbReference type="NCBI Taxonomy" id="231439"/>
    <lineage>
        <taxon>Bacteria</taxon>
        <taxon>Pseudomonadati</taxon>
        <taxon>Thermodesulfobacteriota</taxon>
        <taxon>Desulfovibrionia</taxon>
        <taxon>Desulfovibrionales</taxon>
        <taxon>Desulfovibrionaceae</taxon>
    </lineage>
</organism>
<keyword evidence="2" id="KW-0732">Signal</keyword>